<sequence length="446" mass="48725">MRIPSLIGTCTATCATTTDQSTITLPKLRRPAITASDTSTSSDGSSSYPSRETSSSISGLNSNLSIQTLPSVPSLQKLSGETLNFTVIQHSVSSVTAKQSRPVTCLAVRGNLLYAASGHQVSVYDRCTWTDLHAFNGHDSSSGSIKALAFCNKMIFSTHQDCKIRVWQFTPDRKAHRLLTTLPTFNDRLRRFLLPNSYVTIRRHKKRLWIKHADAVTGLAVCKGAIYSVSWDKSLKIWRASDLRCLESVKAHDDAVNAIAVSNDGTVYTGSADKRIRVWNKPSGEKRHVLIATLEKHKSAVNALALKDDGSVLFSGACDRSILVWEREDSGNHMVLIGALRGHEKAILCLINVSDLLISGSADRTIRVWEQGYDGKYCCLAVLAGHQKPVRSLAAITESNSEDSPITENDVVSVFSGSIDGEIKVWQICSKNTNTPAHADTLSNIQ</sequence>
<keyword evidence="2" id="KW-1185">Reference proteome</keyword>
<dbReference type="EMBL" id="CM039430">
    <property type="protein sequence ID" value="KAI4345295.1"/>
    <property type="molecule type" value="Genomic_DNA"/>
</dbReference>
<gene>
    <name evidence="1" type="ORF">L6164_012430</name>
</gene>
<proteinExistence type="predicted"/>
<evidence type="ECO:0000313" key="2">
    <source>
        <dbReference type="Proteomes" id="UP000828941"/>
    </source>
</evidence>
<organism evidence="1 2">
    <name type="scientific">Bauhinia variegata</name>
    <name type="common">Purple orchid tree</name>
    <name type="synonym">Phanera variegata</name>
    <dbReference type="NCBI Taxonomy" id="167791"/>
    <lineage>
        <taxon>Eukaryota</taxon>
        <taxon>Viridiplantae</taxon>
        <taxon>Streptophyta</taxon>
        <taxon>Embryophyta</taxon>
        <taxon>Tracheophyta</taxon>
        <taxon>Spermatophyta</taxon>
        <taxon>Magnoliopsida</taxon>
        <taxon>eudicotyledons</taxon>
        <taxon>Gunneridae</taxon>
        <taxon>Pentapetalae</taxon>
        <taxon>rosids</taxon>
        <taxon>fabids</taxon>
        <taxon>Fabales</taxon>
        <taxon>Fabaceae</taxon>
        <taxon>Cercidoideae</taxon>
        <taxon>Cercideae</taxon>
        <taxon>Bauhiniinae</taxon>
        <taxon>Bauhinia</taxon>
    </lineage>
</organism>
<dbReference type="Proteomes" id="UP000828941">
    <property type="component" value="Chromosome 5"/>
</dbReference>
<name>A0ACB9P962_BAUVA</name>
<evidence type="ECO:0000313" key="1">
    <source>
        <dbReference type="EMBL" id="KAI4345295.1"/>
    </source>
</evidence>
<protein>
    <submittedName>
        <fullName evidence="1">Uncharacterized protein</fullName>
    </submittedName>
</protein>
<accession>A0ACB9P962</accession>
<reference evidence="1 2" key="1">
    <citation type="journal article" date="2022" name="DNA Res.">
        <title>Chromosomal-level genome assembly of the orchid tree Bauhinia variegata (Leguminosae; Cercidoideae) supports the allotetraploid origin hypothesis of Bauhinia.</title>
        <authorList>
            <person name="Zhong Y."/>
            <person name="Chen Y."/>
            <person name="Zheng D."/>
            <person name="Pang J."/>
            <person name="Liu Y."/>
            <person name="Luo S."/>
            <person name="Meng S."/>
            <person name="Qian L."/>
            <person name="Wei D."/>
            <person name="Dai S."/>
            <person name="Zhou R."/>
        </authorList>
    </citation>
    <scope>NUCLEOTIDE SEQUENCE [LARGE SCALE GENOMIC DNA]</scope>
    <source>
        <strain evidence="1">BV-YZ2020</strain>
    </source>
</reference>
<comment type="caution">
    <text evidence="1">The sequence shown here is derived from an EMBL/GenBank/DDBJ whole genome shotgun (WGS) entry which is preliminary data.</text>
</comment>